<protein>
    <submittedName>
        <fullName evidence="1">Uncharacterized protein</fullName>
    </submittedName>
</protein>
<dbReference type="EMBL" id="LR899014">
    <property type="protein sequence ID" value="CAD7092077.1"/>
    <property type="molecule type" value="Genomic_DNA"/>
</dbReference>
<proteinExistence type="predicted"/>
<name>A0A7R8V4P2_HERIL</name>
<gene>
    <name evidence="1" type="ORF">HERILL_LOCUS14466</name>
</gene>
<organism evidence="1 2">
    <name type="scientific">Hermetia illucens</name>
    <name type="common">Black soldier fly</name>
    <dbReference type="NCBI Taxonomy" id="343691"/>
    <lineage>
        <taxon>Eukaryota</taxon>
        <taxon>Metazoa</taxon>
        <taxon>Ecdysozoa</taxon>
        <taxon>Arthropoda</taxon>
        <taxon>Hexapoda</taxon>
        <taxon>Insecta</taxon>
        <taxon>Pterygota</taxon>
        <taxon>Neoptera</taxon>
        <taxon>Endopterygota</taxon>
        <taxon>Diptera</taxon>
        <taxon>Brachycera</taxon>
        <taxon>Stratiomyomorpha</taxon>
        <taxon>Stratiomyidae</taxon>
        <taxon>Hermetiinae</taxon>
        <taxon>Hermetia</taxon>
    </lineage>
</organism>
<dbReference type="Proteomes" id="UP000594454">
    <property type="component" value="Chromosome 6"/>
</dbReference>
<sequence length="90" mass="10513">MLTVGNCEVQWEGVSPIGHVITLTSRRDEPVQSPVRCQLRPELSGQKLLVFRDLGVLRLVKIWLLLQKLQNEISVFNYFDLRNYCDRSRK</sequence>
<dbReference type="InParanoid" id="A0A7R8V4P2"/>
<accession>A0A7R8V4P2</accession>
<dbReference type="AlphaFoldDB" id="A0A7R8V4P2"/>
<evidence type="ECO:0000313" key="1">
    <source>
        <dbReference type="EMBL" id="CAD7092077.1"/>
    </source>
</evidence>
<reference evidence="1 2" key="1">
    <citation type="submission" date="2020-11" db="EMBL/GenBank/DDBJ databases">
        <authorList>
            <person name="Wallbank WR R."/>
            <person name="Pardo Diaz C."/>
            <person name="Kozak K."/>
            <person name="Martin S."/>
            <person name="Jiggins C."/>
            <person name="Moest M."/>
            <person name="Warren A I."/>
            <person name="Generalovic N T."/>
            <person name="Byers J.R.P. K."/>
            <person name="Montejo-Kovacevich G."/>
            <person name="Yen C E."/>
        </authorList>
    </citation>
    <scope>NUCLEOTIDE SEQUENCE [LARGE SCALE GENOMIC DNA]</scope>
</reference>
<evidence type="ECO:0000313" key="2">
    <source>
        <dbReference type="Proteomes" id="UP000594454"/>
    </source>
</evidence>
<keyword evidence="2" id="KW-1185">Reference proteome</keyword>